<proteinExistence type="predicted"/>
<dbReference type="RefSeq" id="WP_154176817.1">
    <property type="nucleotide sequence ID" value="NZ_WJXZ01000012.1"/>
</dbReference>
<dbReference type="AlphaFoldDB" id="A0A7K0ENS9"/>
<evidence type="ECO:0000313" key="1">
    <source>
        <dbReference type="EMBL" id="MRS63455.1"/>
    </source>
</evidence>
<dbReference type="EMBL" id="WJXZ01000012">
    <property type="protein sequence ID" value="MRS63455.1"/>
    <property type="molecule type" value="Genomic_DNA"/>
</dbReference>
<evidence type="ECO:0000313" key="2">
    <source>
        <dbReference type="Proteomes" id="UP000441754"/>
    </source>
</evidence>
<evidence type="ECO:0008006" key="3">
    <source>
        <dbReference type="Google" id="ProtNLM"/>
    </source>
</evidence>
<comment type="caution">
    <text evidence="1">The sequence shown here is derived from an EMBL/GenBank/DDBJ whole genome shotgun (WGS) entry which is preliminary data.</text>
</comment>
<name>A0A7K0ENS9_9BACT</name>
<dbReference type="OrthoDB" id="957607at2"/>
<sequence>MMNLLSNLICTAILSTTPVDNGNAPKTLSFDASAYVTVNSQIRVAVEKSTLEPVQILLRDASNRVMFQQYVGKKEQKYAVKLNVAELPDGKYELEVKSNEGSIRKEVNLGSVPVETPTRLVVMK</sequence>
<protein>
    <recommendedName>
        <fullName evidence="3">DUF3244 domain-containing protein</fullName>
    </recommendedName>
</protein>
<gene>
    <name evidence="1" type="ORF">GJJ30_19290</name>
</gene>
<organism evidence="1 2">
    <name type="scientific">Larkinella terrae</name>
    <dbReference type="NCBI Taxonomy" id="2025311"/>
    <lineage>
        <taxon>Bacteria</taxon>
        <taxon>Pseudomonadati</taxon>
        <taxon>Bacteroidota</taxon>
        <taxon>Cytophagia</taxon>
        <taxon>Cytophagales</taxon>
        <taxon>Spirosomataceae</taxon>
        <taxon>Larkinella</taxon>
    </lineage>
</organism>
<keyword evidence="2" id="KW-1185">Reference proteome</keyword>
<dbReference type="Proteomes" id="UP000441754">
    <property type="component" value="Unassembled WGS sequence"/>
</dbReference>
<reference evidence="1 2" key="1">
    <citation type="journal article" date="2018" name="Antonie Van Leeuwenhoek">
        <title>Larkinella terrae sp. nov., isolated from soil on Jeju Island, South Korea.</title>
        <authorList>
            <person name="Ten L.N."/>
            <person name="Jeon J."/>
            <person name="Park S.J."/>
            <person name="Park S."/>
            <person name="Lee S.Y."/>
            <person name="Kim M.K."/>
            <person name="Jung H.Y."/>
        </authorList>
    </citation>
    <scope>NUCLEOTIDE SEQUENCE [LARGE SCALE GENOMIC DNA]</scope>
    <source>
        <strain evidence="1 2">KCTC 52001</strain>
    </source>
</reference>
<accession>A0A7K0ENS9</accession>